<keyword evidence="5 6" id="KW-0472">Membrane</keyword>
<dbReference type="PANTHER" id="PTHR22750">
    <property type="entry name" value="G-PROTEIN COUPLED RECEPTOR"/>
    <property type="match status" value="1"/>
</dbReference>
<feature type="transmembrane region" description="Helical" evidence="6">
    <location>
        <begin position="151"/>
        <end position="169"/>
    </location>
</feature>
<dbReference type="CDD" id="cd00637">
    <property type="entry name" value="7tm_classA_rhodopsin-like"/>
    <property type="match status" value="1"/>
</dbReference>
<gene>
    <name evidence="8" type="ORF">PEVE_00023052</name>
</gene>
<feature type="domain" description="G-protein coupled receptors family 1 profile" evidence="7">
    <location>
        <begin position="1"/>
        <end position="167"/>
    </location>
</feature>
<evidence type="ECO:0000256" key="1">
    <source>
        <dbReference type="ARBA" id="ARBA00004651"/>
    </source>
</evidence>
<organism evidence="8 9">
    <name type="scientific">Porites evermanni</name>
    <dbReference type="NCBI Taxonomy" id="104178"/>
    <lineage>
        <taxon>Eukaryota</taxon>
        <taxon>Metazoa</taxon>
        <taxon>Cnidaria</taxon>
        <taxon>Anthozoa</taxon>
        <taxon>Hexacorallia</taxon>
        <taxon>Scleractinia</taxon>
        <taxon>Fungiina</taxon>
        <taxon>Poritidae</taxon>
        <taxon>Porites</taxon>
    </lineage>
</organism>
<name>A0ABN8M5N9_9CNID</name>
<protein>
    <recommendedName>
        <fullName evidence="7">G-protein coupled receptors family 1 profile domain-containing protein</fullName>
    </recommendedName>
</protein>
<feature type="transmembrane region" description="Helical" evidence="6">
    <location>
        <begin position="57"/>
        <end position="75"/>
    </location>
</feature>
<dbReference type="PROSITE" id="PS50262">
    <property type="entry name" value="G_PROTEIN_RECEP_F1_2"/>
    <property type="match status" value="1"/>
</dbReference>
<evidence type="ECO:0000259" key="7">
    <source>
        <dbReference type="PROSITE" id="PS50262"/>
    </source>
</evidence>
<keyword evidence="2" id="KW-1003">Cell membrane</keyword>
<feature type="transmembrane region" description="Helical" evidence="6">
    <location>
        <begin position="107"/>
        <end position="131"/>
    </location>
</feature>
<evidence type="ECO:0000256" key="3">
    <source>
        <dbReference type="ARBA" id="ARBA00022692"/>
    </source>
</evidence>
<evidence type="ECO:0000313" key="9">
    <source>
        <dbReference type="Proteomes" id="UP001159427"/>
    </source>
</evidence>
<keyword evidence="3 6" id="KW-0812">Transmembrane</keyword>
<comment type="subcellular location">
    <subcellularLocation>
        <location evidence="1">Cell membrane</location>
        <topology evidence="1">Multi-pass membrane protein</topology>
    </subcellularLocation>
</comment>
<accession>A0ABN8M5N9</accession>
<dbReference type="SUPFAM" id="SSF81321">
    <property type="entry name" value="Family A G protein-coupled receptor-like"/>
    <property type="match status" value="1"/>
</dbReference>
<dbReference type="InterPro" id="IPR017452">
    <property type="entry name" value="GPCR_Rhodpsn_7TM"/>
</dbReference>
<evidence type="ECO:0000313" key="8">
    <source>
        <dbReference type="EMBL" id="CAH3024482.1"/>
    </source>
</evidence>
<dbReference type="Gene3D" id="1.20.1070.10">
    <property type="entry name" value="Rhodopsin 7-helix transmembrane proteins"/>
    <property type="match status" value="1"/>
</dbReference>
<evidence type="ECO:0000256" key="2">
    <source>
        <dbReference type="ARBA" id="ARBA00022475"/>
    </source>
</evidence>
<comment type="caution">
    <text evidence="8">The sequence shown here is derived from an EMBL/GenBank/DDBJ whole genome shotgun (WGS) entry which is preliminary data.</text>
</comment>
<keyword evidence="9" id="KW-1185">Reference proteome</keyword>
<dbReference type="Pfam" id="PF00001">
    <property type="entry name" value="7tm_1"/>
    <property type="match status" value="1"/>
</dbReference>
<evidence type="ECO:0000256" key="6">
    <source>
        <dbReference type="SAM" id="Phobius"/>
    </source>
</evidence>
<proteinExistence type="predicted"/>
<dbReference type="InterPro" id="IPR000276">
    <property type="entry name" value="GPCR_Rhodpsn"/>
</dbReference>
<sequence length="195" mass="22488">MESASVCWFVRKRPYWNFSQLFTSWFIHLFGASSDVSDLRKVDSHQIYLPTPLSCRAVLIVISCFIFIASAYTMYREIRRHRKKIKNQQLPQGEEQRFAIENKAFKTTVLVVGAVIVCFLPIALTVAVFMLFKIDTNTGVVGSQSCIPCPWVNTFIMLNSFINPLIYCWRQREMRNYVFRFSCTSAVEPLANTSG</sequence>
<evidence type="ECO:0000256" key="4">
    <source>
        <dbReference type="ARBA" id="ARBA00022989"/>
    </source>
</evidence>
<dbReference type="EMBL" id="CALNXI010000306">
    <property type="protein sequence ID" value="CAH3024482.1"/>
    <property type="molecule type" value="Genomic_DNA"/>
</dbReference>
<keyword evidence="4 6" id="KW-1133">Transmembrane helix</keyword>
<reference evidence="8 9" key="1">
    <citation type="submission" date="2022-05" db="EMBL/GenBank/DDBJ databases">
        <authorList>
            <consortium name="Genoscope - CEA"/>
            <person name="William W."/>
        </authorList>
    </citation>
    <scope>NUCLEOTIDE SEQUENCE [LARGE SCALE GENOMIC DNA]</scope>
</reference>
<dbReference type="Proteomes" id="UP001159427">
    <property type="component" value="Unassembled WGS sequence"/>
</dbReference>
<evidence type="ECO:0000256" key="5">
    <source>
        <dbReference type="ARBA" id="ARBA00023136"/>
    </source>
</evidence>